<dbReference type="InterPro" id="IPR012296">
    <property type="entry name" value="Nuclease_put_TT1808"/>
</dbReference>
<accession>A0A2U1EU40</accession>
<reference evidence="2 3" key="1">
    <citation type="submission" date="2018-04" db="EMBL/GenBank/DDBJ databases">
        <title>Genomic Encyclopedia of Type Strains, Phase IV (KMG-IV): sequencing the most valuable type-strain genomes for metagenomic binning, comparative biology and taxonomic classification.</title>
        <authorList>
            <person name="Goeker M."/>
        </authorList>
    </citation>
    <scope>NUCLEOTIDE SEQUENCE [LARGE SCALE GENOMIC DNA]</scope>
    <source>
        <strain evidence="2 3">DSM 45771</strain>
    </source>
</reference>
<dbReference type="InterPro" id="IPR008538">
    <property type="entry name" value="Uma2"/>
</dbReference>
<dbReference type="CDD" id="cd06260">
    <property type="entry name" value="DUF820-like"/>
    <property type="match status" value="1"/>
</dbReference>
<protein>
    <submittedName>
        <fullName evidence="2">Putative restriction endonuclease</fullName>
    </submittedName>
</protein>
<sequence>MASRTTRLHDRNTKKAHYERLGVPAYWLLDPEGEGALEVLELDADGRYVIAAAAAGDETVQRERPFPVAVSPARLLDGLRR</sequence>
<dbReference type="SUPFAM" id="SSF52980">
    <property type="entry name" value="Restriction endonuclease-like"/>
    <property type="match status" value="1"/>
</dbReference>
<dbReference type="RefSeq" id="WP_116710865.1">
    <property type="nucleotide sequence ID" value="NZ_QEKW01000021.1"/>
</dbReference>
<dbReference type="EMBL" id="QEKW01000021">
    <property type="protein sequence ID" value="PVZ03429.1"/>
    <property type="molecule type" value="Genomic_DNA"/>
</dbReference>
<keyword evidence="2" id="KW-0255">Endonuclease</keyword>
<gene>
    <name evidence="2" type="ORF">C8D89_12129</name>
</gene>
<evidence type="ECO:0000313" key="2">
    <source>
        <dbReference type="EMBL" id="PVZ03429.1"/>
    </source>
</evidence>
<organism evidence="2 3">
    <name type="scientific">Actinomycetospora cinnamomea</name>
    <dbReference type="NCBI Taxonomy" id="663609"/>
    <lineage>
        <taxon>Bacteria</taxon>
        <taxon>Bacillati</taxon>
        <taxon>Actinomycetota</taxon>
        <taxon>Actinomycetes</taxon>
        <taxon>Pseudonocardiales</taxon>
        <taxon>Pseudonocardiaceae</taxon>
        <taxon>Actinomycetospora</taxon>
    </lineage>
</organism>
<keyword evidence="2" id="KW-0540">Nuclease</keyword>
<feature type="domain" description="Putative restriction endonuclease" evidence="1">
    <location>
        <begin position="2"/>
        <end position="70"/>
    </location>
</feature>
<keyword evidence="2" id="KW-0378">Hydrolase</keyword>
<name>A0A2U1EU40_9PSEU</name>
<dbReference type="Gene3D" id="3.90.1570.10">
    <property type="entry name" value="tt1808, chain A"/>
    <property type="match status" value="1"/>
</dbReference>
<dbReference type="AlphaFoldDB" id="A0A2U1EU40"/>
<dbReference type="InterPro" id="IPR011335">
    <property type="entry name" value="Restrct_endonuc-II-like"/>
</dbReference>
<dbReference type="Pfam" id="PF05685">
    <property type="entry name" value="Uma2"/>
    <property type="match status" value="1"/>
</dbReference>
<proteinExistence type="predicted"/>
<evidence type="ECO:0000313" key="3">
    <source>
        <dbReference type="Proteomes" id="UP000245639"/>
    </source>
</evidence>
<comment type="caution">
    <text evidence="2">The sequence shown here is derived from an EMBL/GenBank/DDBJ whole genome shotgun (WGS) entry which is preliminary data.</text>
</comment>
<dbReference type="OrthoDB" id="9799703at2"/>
<dbReference type="Proteomes" id="UP000245639">
    <property type="component" value="Unassembled WGS sequence"/>
</dbReference>
<evidence type="ECO:0000259" key="1">
    <source>
        <dbReference type="Pfam" id="PF05685"/>
    </source>
</evidence>
<keyword evidence="3" id="KW-1185">Reference proteome</keyword>
<dbReference type="GO" id="GO:0004519">
    <property type="term" value="F:endonuclease activity"/>
    <property type="evidence" value="ECO:0007669"/>
    <property type="project" value="UniProtKB-KW"/>
</dbReference>